<evidence type="ECO:0000259" key="8">
    <source>
        <dbReference type="PROSITE" id="PS50928"/>
    </source>
</evidence>
<accession>A0A9X1TQG8</accession>
<keyword evidence="10" id="KW-1185">Reference proteome</keyword>
<dbReference type="InterPro" id="IPR035906">
    <property type="entry name" value="MetI-like_sf"/>
</dbReference>
<reference evidence="9" key="1">
    <citation type="submission" date="2022-01" db="EMBL/GenBank/DDBJ databases">
        <title>Draft Genome Sequences of Seven Type Strains of the Genus Streptomyces.</title>
        <authorList>
            <person name="Aziz S."/>
            <person name="Coretto E."/>
            <person name="Chronakova A."/>
            <person name="Sproer C."/>
            <person name="Huber K."/>
            <person name="Nouioui I."/>
            <person name="Gross H."/>
        </authorList>
    </citation>
    <scope>NUCLEOTIDE SEQUENCE</scope>
    <source>
        <strain evidence="9">DSM 103493</strain>
    </source>
</reference>
<dbReference type="InterPro" id="IPR051393">
    <property type="entry name" value="ABC_transporter_permease"/>
</dbReference>
<protein>
    <submittedName>
        <fullName evidence="9">Sugar ABC transporter permease</fullName>
    </submittedName>
</protein>
<dbReference type="Proteomes" id="UP001139384">
    <property type="component" value="Unassembled WGS sequence"/>
</dbReference>
<comment type="similarity">
    <text evidence="7">Belongs to the binding-protein-dependent transport system permease family.</text>
</comment>
<feature type="transmembrane region" description="Helical" evidence="7">
    <location>
        <begin position="32"/>
        <end position="51"/>
    </location>
</feature>
<dbReference type="GO" id="GO:0055085">
    <property type="term" value="P:transmembrane transport"/>
    <property type="evidence" value="ECO:0007669"/>
    <property type="project" value="InterPro"/>
</dbReference>
<evidence type="ECO:0000313" key="10">
    <source>
        <dbReference type="Proteomes" id="UP001139384"/>
    </source>
</evidence>
<feature type="transmembrane region" description="Helical" evidence="7">
    <location>
        <begin position="281"/>
        <end position="302"/>
    </location>
</feature>
<gene>
    <name evidence="9" type="ORF">L0P92_03180</name>
</gene>
<feature type="transmembrane region" description="Helical" evidence="7">
    <location>
        <begin position="95"/>
        <end position="114"/>
    </location>
</feature>
<keyword evidence="4 7" id="KW-0812">Transmembrane</keyword>
<organism evidence="9 10">
    <name type="scientific">Streptomyces muensis</name>
    <dbReference type="NCBI Taxonomy" id="1077944"/>
    <lineage>
        <taxon>Bacteria</taxon>
        <taxon>Bacillati</taxon>
        <taxon>Actinomycetota</taxon>
        <taxon>Actinomycetes</taxon>
        <taxon>Kitasatosporales</taxon>
        <taxon>Streptomycetaceae</taxon>
        <taxon>Streptomyces</taxon>
    </lineage>
</organism>
<feature type="transmembrane region" description="Helical" evidence="7">
    <location>
        <begin position="234"/>
        <end position="255"/>
    </location>
</feature>
<dbReference type="RefSeq" id="WP_234760883.1">
    <property type="nucleotide sequence ID" value="NZ_JAKEIP010000006.1"/>
</dbReference>
<dbReference type="EMBL" id="JAKEIP010000006">
    <property type="protein sequence ID" value="MCF1592573.1"/>
    <property type="molecule type" value="Genomic_DNA"/>
</dbReference>
<evidence type="ECO:0000256" key="6">
    <source>
        <dbReference type="ARBA" id="ARBA00023136"/>
    </source>
</evidence>
<dbReference type="SUPFAM" id="SSF161098">
    <property type="entry name" value="MetI-like"/>
    <property type="match status" value="1"/>
</dbReference>
<dbReference type="Pfam" id="PF00528">
    <property type="entry name" value="BPD_transp_1"/>
    <property type="match status" value="1"/>
</dbReference>
<feature type="transmembrane region" description="Helical" evidence="7">
    <location>
        <begin position="126"/>
        <end position="146"/>
    </location>
</feature>
<evidence type="ECO:0000256" key="7">
    <source>
        <dbReference type="RuleBase" id="RU363032"/>
    </source>
</evidence>
<proteinExistence type="inferred from homology"/>
<dbReference type="CDD" id="cd06261">
    <property type="entry name" value="TM_PBP2"/>
    <property type="match status" value="1"/>
</dbReference>
<sequence length="309" mass="33500">MSRRSGTVSGSRRRDRSLSAGARRRRREWTGWLYLAPAMVFYGLFVLQPLGRSVQYSLYDWNGIGVARFVGMDNYIKIFDEPDRLTTLVHAFELMLFYTVLSVVLALAAATLTRRLSSGAAHAARTVLFLPQVVPLVGAAIAWSWLYSSDGVINETLRGVGLGQLARPWLGDFDTALPAVGFVGTWVMLGFCMLLLSTGMAKIDPALYDAARVDGAGPVAEFFAVTLPGVRRELTVCVTLTMIAALASFDVVYVMTSGGPGRATAVPGVEIYQLAFTQAKVGAASAMGVVLMVLVLAVILPIQRLMRER</sequence>
<keyword evidence="6 7" id="KW-0472">Membrane</keyword>
<keyword evidence="3" id="KW-1003">Cell membrane</keyword>
<dbReference type="InterPro" id="IPR000515">
    <property type="entry name" value="MetI-like"/>
</dbReference>
<comment type="subcellular location">
    <subcellularLocation>
        <location evidence="1 7">Cell membrane</location>
        <topology evidence="1 7">Multi-pass membrane protein</topology>
    </subcellularLocation>
</comment>
<name>A0A9X1TQG8_STRM4</name>
<dbReference type="GO" id="GO:0005886">
    <property type="term" value="C:plasma membrane"/>
    <property type="evidence" value="ECO:0007669"/>
    <property type="project" value="UniProtKB-SubCell"/>
</dbReference>
<evidence type="ECO:0000256" key="4">
    <source>
        <dbReference type="ARBA" id="ARBA00022692"/>
    </source>
</evidence>
<evidence type="ECO:0000313" key="9">
    <source>
        <dbReference type="EMBL" id="MCF1592573.1"/>
    </source>
</evidence>
<evidence type="ECO:0000256" key="2">
    <source>
        <dbReference type="ARBA" id="ARBA00022448"/>
    </source>
</evidence>
<dbReference type="PROSITE" id="PS50928">
    <property type="entry name" value="ABC_TM1"/>
    <property type="match status" value="1"/>
</dbReference>
<evidence type="ECO:0000256" key="5">
    <source>
        <dbReference type="ARBA" id="ARBA00022989"/>
    </source>
</evidence>
<keyword evidence="5 7" id="KW-1133">Transmembrane helix</keyword>
<dbReference type="PANTHER" id="PTHR30193">
    <property type="entry name" value="ABC TRANSPORTER PERMEASE PROTEIN"/>
    <property type="match status" value="1"/>
</dbReference>
<dbReference type="PANTHER" id="PTHR30193:SF41">
    <property type="entry name" value="DIACETYLCHITOBIOSE UPTAKE SYSTEM PERMEASE PROTEIN NGCF"/>
    <property type="match status" value="1"/>
</dbReference>
<feature type="domain" description="ABC transmembrane type-1" evidence="8">
    <location>
        <begin position="88"/>
        <end position="302"/>
    </location>
</feature>
<dbReference type="Gene3D" id="1.10.3720.10">
    <property type="entry name" value="MetI-like"/>
    <property type="match status" value="1"/>
</dbReference>
<dbReference type="AlphaFoldDB" id="A0A9X1TQG8"/>
<comment type="caution">
    <text evidence="9">The sequence shown here is derived from an EMBL/GenBank/DDBJ whole genome shotgun (WGS) entry which is preliminary data.</text>
</comment>
<feature type="transmembrane region" description="Helical" evidence="7">
    <location>
        <begin position="176"/>
        <end position="196"/>
    </location>
</feature>
<evidence type="ECO:0000256" key="3">
    <source>
        <dbReference type="ARBA" id="ARBA00022475"/>
    </source>
</evidence>
<keyword evidence="2 7" id="KW-0813">Transport</keyword>
<evidence type="ECO:0000256" key="1">
    <source>
        <dbReference type="ARBA" id="ARBA00004651"/>
    </source>
</evidence>